<name>A0A291QYS7_9BACT</name>
<organism evidence="3 4">
    <name type="scientific">Chitinophaga caeni</name>
    <dbReference type="NCBI Taxonomy" id="2029983"/>
    <lineage>
        <taxon>Bacteria</taxon>
        <taxon>Pseudomonadati</taxon>
        <taxon>Bacteroidota</taxon>
        <taxon>Chitinophagia</taxon>
        <taxon>Chitinophagales</taxon>
        <taxon>Chitinophagaceae</taxon>
        <taxon>Chitinophaga</taxon>
    </lineage>
</organism>
<evidence type="ECO:0008006" key="5">
    <source>
        <dbReference type="Google" id="ProtNLM"/>
    </source>
</evidence>
<dbReference type="PANTHER" id="PTHR30273:SF2">
    <property type="entry name" value="PROTEIN FECR"/>
    <property type="match status" value="1"/>
</dbReference>
<dbReference type="EMBL" id="CP023777">
    <property type="protein sequence ID" value="ATL49110.1"/>
    <property type="molecule type" value="Genomic_DNA"/>
</dbReference>
<feature type="domain" description="Protein FecR C-terminal" evidence="2">
    <location>
        <begin position="330"/>
        <end position="398"/>
    </location>
</feature>
<feature type="domain" description="FecR protein" evidence="1">
    <location>
        <begin position="195"/>
        <end position="287"/>
    </location>
</feature>
<protein>
    <recommendedName>
        <fullName evidence="5">Iron dicitrate transport regulator FecR</fullName>
    </recommendedName>
</protein>
<dbReference type="KEGG" id="cbae:COR50_19110"/>
<gene>
    <name evidence="3" type="ORF">COR50_19110</name>
</gene>
<evidence type="ECO:0000259" key="1">
    <source>
        <dbReference type="Pfam" id="PF04773"/>
    </source>
</evidence>
<evidence type="ECO:0000259" key="2">
    <source>
        <dbReference type="Pfam" id="PF16344"/>
    </source>
</evidence>
<dbReference type="OrthoDB" id="737880at2"/>
<keyword evidence="4" id="KW-1185">Reference proteome</keyword>
<dbReference type="InterPro" id="IPR006860">
    <property type="entry name" value="FecR"/>
</dbReference>
<reference evidence="3 4" key="1">
    <citation type="submission" date="2017-10" db="EMBL/GenBank/DDBJ databases">
        <title>Paenichitinophaga pekingensis gen. nov., sp. nov., isolated from activated sludge.</title>
        <authorList>
            <person name="Jin D."/>
            <person name="Kong X."/>
            <person name="Deng Y."/>
            <person name="Bai Z."/>
        </authorList>
    </citation>
    <scope>NUCLEOTIDE SEQUENCE [LARGE SCALE GENOMIC DNA]</scope>
    <source>
        <strain evidence="3 4">13</strain>
    </source>
</reference>
<dbReference type="InterPro" id="IPR032508">
    <property type="entry name" value="FecR_C"/>
</dbReference>
<dbReference type="PANTHER" id="PTHR30273">
    <property type="entry name" value="PERIPLASMIC SIGNAL SENSOR AND SIGMA FACTOR ACTIVATOR FECR-RELATED"/>
    <property type="match status" value="1"/>
</dbReference>
<dbReference type="InterPro" id="IPR012373">
    <property type="entry name" value="Ferrdict_sens_TM"/>
</dbReference>
<dbReference type="Proteomes" id="UP000220133">
    <property type="component" value="Chromosome"/>
</dbReference>
<dbReference type="GO" id="GO:0016989">
    <property type="term" value="F:sigma factor antagonist activity"/>
    <property type="evidence" value="ECO:0007669"/>
    <property type="project" value="TreeGrafter"/>
</dbReference>
<proteinExistence type="predicted"/>
<evidence type="ECO:0000313" key="4">
    <source>
        <dbReference type="Proteomes" id="UP000220133"/>
    </source>
</evidence>
<dbReference type="Gene3D" id="3.55.50.30">
    <property type="match status" value="1"/>
</dbReference>
<dbReference type="FunFam" id="2.60.120.1440:FF:000001">
    <property type="entry name" value="Putative anti-sigma factor"/>
    <property type="match status" value="1"/>
</dbReference>
<dbReference type="Pfam" id="PF04773">
    <property type="entry name" value="FecR"/>
    <property type="match status" value="1"/>
</dbReference>
<dbReference type="AlphaFoldDB" id="A0A291QYS7"/>
<sequence>MFFLFFLTFRLPFFYHLLSYTWKLMKNHSSPSPEQWEDFLDKISGEQGAAPDDGLLNDGKLLKKAAGEMAEIAATDIDREWDKFESGHIQPGKRLIRMRWKPWAIGAAAAIAAIWIGNSITWQSNTVNNNLSVNLPVASPGDTSIQLITANGQTVHLDTMKQMRESDGTSISTEDASLVYGPGNSSNDAVVYNTIIIPKGKMYSLQLSDGTKVWLNAATTLRYPVNFRGKSRQVEVEGEAYFDVAKNDAQAFSVKTREHMEVKVLGTGFNINTYSDNIKTTLVSGKVLIHTGEDSVLLKPNQQANYNVGDKSLATKQVNVDMYTAWMRNELIFDDFNLGEIMEMLGRRYNYDIVFKKEELKNIRCGGNLPVYQDVTTVLNFLDQVTDVQFTINQNQKVIMVDK</sequence>
<dbReference type="Gene3D" id="2.60.120.1440">
    <property type="match status" value="1"/>
</dbReference>
<dbReference type="Pfam" id="PF16344">
    <property type="entry name" value="FecR_C"/>
    <property type="match status" value="1"/>
</dbReference>
<accession>A0A291QYS7</accession>
<evidence type="ECO:0000313" key="3">
    <source>
        <dbReference type="EMBL" id="ATL49110.1"/>
    </source>
</evidence>